<feature type="domain" description="PIN" evidence="7">
    <location>
        <begin position="2"/>
        <end position="117"/>
    </location>
</feature>
<evidence type="ECO:0000256" key="2">
    <source>
        <dbReference type="ARBA" id="ARBA00022722"/>
    </source>
</evidence>
<dbReference type="Gene3D" id="3.40.50.1010">
    <property type="entry name" value="5'-nuclease"/>
    <property type="match status" value="1"/>
</dbReference>
<evidence type="ECO:0000259" key="7">
    <source>
        <dbReference type="Pfam" id="PF01850"/>
    </source>
</evidence>
<dbReference type="InterPro" id="IPR029060">
    <property type="entry name" value="PIN-like_dom_sf"/>
</dbReference>
<comment type="cofactor">
    <cofactor evidence="6">
        <name>Mg(2+)</name>
        <dbReference type="ChEBI" id="CHEBI:18420"/>
    </cofactor>
</comment>
<organism evidence="8 9">
    <name type="scientific">Microbacterium barkeri</name>
    <dbReference type="NCBI Taxonomy" id="33917"/>
    <lineage>
        <taxon>Bacteria</taxon>
        <taxon>Bacillati</taxon>
        <taxon>Actinomycetota</taxon>
        <taxon>Actinomycetes</taxon>
        <taxon>Micrococcales</taxon>
        <taxon>Microbacteriaceae</taxon>
        <taxon>Microbacterium</taxon>
    </lineage>
</organism>
<evidence type="ECO:0000256" key="3">
    <source>
        <dbReference type="ARBA" id="ARBA00022723"/>
    </source>
</evidence>
<sequence length="131" mass="13856">MIVLDASVVIAYAAGRDTAHERARRVVEESDDTFAMHAVTITECLVGPARIGRAEDMLALLEAMEISRVDLDENAPLRVASLRVETGLKLPDAFVLDAAAQLGAALATFDDRLAAAAGAQQVRLVRGSATP</sequence>
<dbReference type="SUPFAM" id="SSF88723">
    <property type="entry name" value="PIN domain-like"/>
    <property type="match status" value="1"/>
</dbReference>
<accession>A0A9W6H526</accession>
<dbReference type="InterPro" id="IPR002716">
    <property type="entry name" value="PIN_dom"/>
</dbReference>
<dbReference type="GO" id="GO:0004540">
    <property type="term" value="F:RNA nuclease activity"/>
    <property type="evidence" value="ECO:0007669"/>
    <property type="project" value="InterPro"/>
</dbReference>
<comment type="similarity">
    <text evidence="6">Belongs to the PINc/VapC protein family.</text>
</comment>
<keyword evidence="2 6" id="KW-0540">Nuclease</keyword>
<name>A0A9W6H526_9MICO</name>
<evidence type="ECO:0000313" key="8">
    <source>
        <dbReference type="EMBL" id="GLJ62448.1"/>
    </source>
</evidence>
<feature type="binding site" evidence="6">
    <location>
        <position position="5"/>
    </location>
    <ligand>
        <name>Mg(2+)</name>
        <dbReference type="ChEBI" id="CHEBI:18420"/>
    </ligand>
</feature>
<reference evidence="8" key="2">
    <citation type="submission" date="2023-01" db="EMBL/GenBank/DDBJ databases">
        <authorList>
            <person name="Sun Q."/>
            <person name="Evtushenko L."/>
        </authorList>
    </citation>
    <scope>NUCLEOTIDE SEQUENCE</scope>
    <source>
        <strain evidence="8">VKM Ac-1020</strain>
    </source>
</reference>
<dbReference type="InterPro" id="IPR022907">
    <property type="entry name" value="VapC_family"/>
</dbReference>
<proteinExistence type="inferred from homology"/>
<feature type="binding site" evidence="6">
    <location>
        <position position="92"/>
    </location>
    <ligand>
        <name>Mg(2+)</name>
        <dbReference type="ChEBI" id="CHEBI:18420"/>
    </ligand>
</feature>
<dbReference type="AlphaFoldDB" id="A0A9W6H526"/>
<dbReference type="GO" id="GO:0090729">
    <property type="term" value="F:toxin activity"/>
    <property type="evidence" value="ECO:0007669"/>
    <property type="project" value="UniProtKB-KW"/>
</dbReference>
<comment type="function">
    <text evidence="6">Toxic component of a toxin-antitoxin (TA) system. An RNase.</text>
</comment>
<keyword evidence="1 6" id="KW-1277">Toxin-antitoxin system</keyword>
<evidence type="ECO:0000256" key="4">
    <source>
        <dbReference type="ARBA" id="ARBA00022801"/>
    </source>
</evidence>
<comment type="caution">
    <text evidence="8">The sequence shown here is derived from an EMBL/GenBank/DDBJ whole genome shotgun (WGS) entry which is preliminary data.</text>
</comment>
<dbReference type="Proteomes" id="UP001142462">
    <property type="component" value="Unassembled WGS sequence"/>
</dbReference>
<protein>
    <recommendedName>
        <fullName evidence="6">Ribonuclease VapC</fullName>
        <shortName evidence="6">RNase VapC</shortName>
        <ecNumber evidence="6">3.1.-.-</ecNumber>
    </recommendedName>
    <alternativeName>
        <fullName evidence="6">Toxin VapC</fullName>
    </alternativeName>
</protein>
<gene>
    <name evidence="6" type="primary">vapC</name>
    <name evidence="8" type="ORF">GCM10017576_25780</name>
</gene>
<keyword evidence="4 6" id="KW-0378">Hydrolase</keyword>
<evidence type="ECO:0000313" key="9">
    <source>
        <dbReference type="Proteomes" id="UP001142462"/>
    </source>
</evidence>
<dbReference type="GO" id="GO:0000287">
    <property type="term" value="F:magnesium ion binding"/>
    <property type="evidence" value="ECO:0007669"/>
    <property type="project" value="UniProtKB-UniRule"/>
</dbReference>
<dbReference type="GO" id="GO:0016787">
    <property type="term" value="F:hydrolase activity"/>
    <property type="evidence" value="ECO:0007669"/>
    <property type="project" value="UniProtKB-KW"/>
</dbReference>
<keyword evidence="9" id="KW-1185">Reference proteome</keyword>
<dbReference type="Pfam" id="PF01850">
    <property type="entry name" value="PIN"/>
    <property type="match status" value="1"/>
</dbReference>
<reference evidence="8" key="1">
    <citation type="journal article" date="2014" name="Int. J. Syst. Evol. Microbiol.">
        <title>Complete genome sequence of Corynebacterium casei LMG S-19264T (=DSM 44701T), isolated from a smear-ripened cheese.</title>
        <authorList>
            <consortium name="US DOE Joint Genome Institute (JGI-PGF)"/>
            <person name="Walter F."/>
            <person name="Albersmeier A."/>
            <person name="Kalinowski J."/>
            <person name="Ruckert C."/>
        </authorList>
    </citation>
    <scope>NUCLEOTIDE SEQUENCE</scope>
    <source>
        <strain evidence="8">VKM Ac-1020</strain>
    </source>
</reference>
<keyword evidence="5 6" id="KW-0460">Magnesium</keyword>
<dbReference type="HAMAP" id="MF_00265">
    <property type="entry name" value="VapC_Nob1"/>
    <property type="match status" value="1"/>
</dbReference>
<evidence type="ECO:0000256" key="1">
    <source>
        <dbReference type="ARBA" id="ARBA00022649"/>
    </source>
</evidence>
<dbReference type="EC" id="3.1.-.-" evidence="6"/>
<keyword evidence="6" id="KW-0800">Toxin</keyword>
<evidence type="ECO:0000256" key="6">
    <source>
        <dbReference type="HAMAP-Rule" id="MF_00265"/>
    </source>
</evidence>
<keyword evidence="3 6" id="KW-0479">Metal-binding</keyword>
<dbReference type="RefSeq" id="WP_271174142.1">
    <property type="nucleotide sequence ID" value="NZ_BSEJ01000013.1"/>
</dbReference>
<evidence type="ECO:0000256" key="5">
    <source>
        <dbReference type="ARBA" id="ARBA00022842"/>
    </source>
</evidence>
<dbReference type="EMBL" id="BSEJ01000013">
    <property type="protein sequence ID" value="GLJ62448.1"/>
    <property type="molecule type" value="Genomic_DNA"/>
</dbReference>